<feature type="domain" description="R13L1/DRL21-like LRR repeat region" evidence="12">
    <location>
        <begin position="652"/>
        <end position="778"/>
    </location>
</feature>
<dbReference type="Pfam" id="PF00931">
    <property type="entry name" value="NB-ARC"/>
    <property type="match status" value="1"/>
</dbReference>
<evidence type="ECO:0000256" key="7">
    <source>
        <dbReference type="SAM" id="Coils"/>
    </source>
</evidence>
<reference evidence="13" key="1">
    <citation type="submission" date="2022-08" db="EMBL/GenBank/DDBJ databases">
        <authorList>
            <person name="Marques A."/>
        </authorList>
    </citation>
    <scope>NUCLEOTIDE SEQUENCE</scope>
    <source>
        <strain evidence="13">RhyPub2mFocal</strain>
        <tissue evidence="13">Leaves</tissue>
    </source>
</reference>
<comment type="similarity">
    <text evidence="1">Belongs to the disease resistance NB-LRR family.</text>
</comment>
<dbReference type="PANTHER" id="PTHR36766">
    <property type="entry name" value="PLANT BROAD-SPECTRUM MILDEW RESISTANCE PROTEIN RPW8"/>
    <property type="match status" value="1"/>
</dbReference>
<keyword evidence="7" id="KW-0175">Coiled coil</keyword>
<dbReference type="EMBL" id="JAMFTS010000004">
    <property type="protein sequence ID" value="KAJ4757362.1"/>
    <property type="molecule type" value="Genomic_DNA"/>
</dbReference>
<feature type="domain" description="NB-ARC" evidence="8">
    <location>
        <begin position="206"/>
        <end position="381"/>
    </location>
</feature>
<dbReference type="GO" id="GO:0051707">
    <property type="term" value="P:response to other organism"/>
    <property type="evidence" value="ECO:0007669"/>
    <property type="project" value="UniProtKB-ARBA"/>
</dbReference>
<dbReference type="SUPFAM" id="SSF52540">
    <property type="entry name" value="P-loop containing nucleoside triphosphate hydrolases"/>
    <property type="match status" value="1"/>
</dbReference>
<dbReference type="Pfam" id="PF18052">
    <property type="entry name" value="Rx_N"/>
    <property type="match status" value="1"/>
</dbReference>
<dbReference type="InterPro" id="IPR002182">
    <property type="entry name" value="NB-ARC"/>
</dbReference>
<evidence type="ECO:0000313" key="13">
    <source>
        <dbReference type="EMBL" id="KAJ4757362.1"/>
    </source>
</evidence>
<feature type="domain" description="Disease resistance N-terminal" evidence="9">
    <location>
        <begin position="13"/>
        <end position="100"/>
    </location>
</feature>
<sequence length="1052" mass="118746">MDPSTALAMAGWFVQVIFDKLADTALQAWASRVQLREEIELLLTHVNRTSVLLEAARGRREICNAALAKCLEELERLARDAEDLVDELDFYRLQAQVEGPRKQQVKAPSITTTRQIVTTSIVSLASRFGFGNPANLTDSKIQGTGLDRSTVSSQIKEIINKFDIIGDSVMWGLNLESLHSISEETHKVPTENQTTKYTTVKMTGREKEVNYILELLSSSFSDEVISVLPIVGNGGIGKTTLCRHLYNHPRIKELFDLQIWISVSASFDAVRITRDILEHVSRDRHAGIHSLNMLQEILVEKLKKVSRFLLVIDDMWELRDRKGWETLLAPLRFGDKKGIVILVTTRRNSLVKQLGAAIHIRLDGLKDGEFWSLFKACAFGAEKIENSEYLEVIGREIAKQLKGFIPAQKSKKVEEIGNGYLSMLLDWAFFEKDHIHGKYVMHDLMHDLAQIVSLDECLCIDGSIIREIPGTIRHLSIITKGAYGKDQQSKELHCNESFENQLVEVSSSLEIEKLRTLLLIGQYDPYFARTFASVFKEARQLRVLCLTGMHYDLNHLICNFENLIHLRYLTLSTSKAGRPLPKSLCNLYHLQFLDISRCRHLSDLPEGVDNLISLHRLMAEKELHSMIPNIGKLTSLQKLAEFRVRKVSGFEIRQLKNLGELGGSLRIFGLENVKTKEEAKSAGLGHKKHLRKLCLIWEQEKANSGFLAKREVLEGLKPHSNLRKLLISGYGGDVLPTWFDGKMSLTSLESISIENCKALEILPPLGQLPCLKKLRLVNLGAIKEIKDQFYGIPGANGFPLLEHMEVLNMPILKKWIATDDEKYFRSLTCLTITNCEKLEELPFKGKYWFCSLSEVTIDNCHMLCDPVPLPCNDKLKSVSVNITRDLGSMNLRDGNLKIQHVDDGTAVGILQVVYKNLKNVTVMNLKNCRNISPLLWDRFQQTTPFNQSQLLDYPKFISIKKLLIKSCCTTGQQLSLMLLELPSLSKLSLNNCVPVDPVDDDECLLEIPASLTLLKHLMIVDCPGLKIKKEGFTELSSLTEPTGAANQFNRGT</sequence>
<evidence type="ECO:0000256" key="3">
    <source>
        <dbReference type="ARBA" id="ARBA00022737"/>
    </source>
</evidence>
<evidence type="ECO:0000256" key="2">
    <source>
        <dbReference type="ARBA" id="ARBA00022614"/>
    </source>
</evidence>
<dbReference type="SUPFAM" id="SSF52047">
    <property type="entry name" value="RNI-like"/>
    <property type="match status" value="1"/>
</dbReference>
<dbReference type="Gene3D" id="1.20.5.4130">
    <property type="match status" value="1"/>
</dbReference>
<proteinExistence type="inferred from homology"/>
<feature type="domain" description="Disease resistance protein winged helix" evidence="11">
    <location>
        <begin position="402"/>
        <end position="449"/>
    </location>
</feature>
<dbReference type="Pfam" id="PF25019">
    <property type="entry name" value="LRR_R13L1-DRL21"/>
    <property type="match status" value="1"/>
</dbReference>
<organism evidence="13 14">
    <name type="scientific">Rhynchospora pubera</name>
    <dbReference type="NCBI Taxonomy" id="906938"/>
    <lineage>
        <taxon>Eukaryota</taxon>
        <taxon>Viridiplantae</taxon>
        <taxon>Streptophyta</taxon>
        <taxon>Embryophyta</taxon>
        <taxon>Tracheophyta</taxon>
        <taxon>Spermatophyta</taxon>
        <taxon>Magnoliopsida</taxon>
        <taxon>Liliopsida</taxon>
        <taxon>Poales</taxon>
        <taxon>Cyperaceae</taxon>
        <taxon>Cyperoideae</taxon>
        <taxon>Rhynchosporeae</taxon>
        <taxon>Rhynchospora</taxon>
    </lineage>
</organism>
<evidence type="ECO:0000259" key="11">
    <source>
        <dbReference type="Pfam" id="PF23559"/>
    </source>
</evidence>
<dbReference type="Proteomes" id="UP001140206">
    <property type="component" value="Chromosome 4"/>
</dbReference>
<accession>A0AAV8CSF7</accession>
<dbReference type="Pfam" id="PF23247">
    <property type="entry name" value="LRR_RPS2"/>
    <property type="match status" value="1"/>
</dbReference>
<dbReference type="InterPro" id="IPR056789">
    <property type="entry name" value="LRR_R13L1-DRL21"/>
</dbReference>
<evidence type="ECO:0000259" key="9">
    <source>
        <dbReference type="Pfam" id="PF18052"/>
    </source>
</evidence>
<keyword evidence="2" id="KW-0433">Leucine-rich repeat</keyword>
<dbReference type="SUPFAM" id="SSF52058">
    <property type="entry name" value="L domain-like"/>
    <property type="match status" value="1"/>
</dbReference>
<dbReference type="PRINTS" id="PR00364">
    <property type="entry name" value="DISEASERSIST"/>
</dbReference>
<dbReference type="GO" id="GO:0006952">
    <property type="term" value="P:defense response"/>
    <property type="evidence" value="ECO:0007669"/>
    <property type="project" value="UniProtKB-KW"/>
</dbReference>
<dbReference type="GO" id="GO:0005524">
    <property type="term" value="F:ATP binding"/>
    <property type="evidence" value="ECO:0007669"/>
    <property type="project" value="UniProtKB-KW"/>
</dbReference>
<evidence type="ECO:0000259" key="10">
    <source>
        <dbReference type="Pfam" id="PF23247"/>
    </source>
</evidence>
<keyword evidence="6" id="KW-0067">ATP-binding</keyword>
<feature type="domain" description="Disease resistance protein At4g27190-like leucine-rich repeats" evidence="10">
    <location>
        <begin position="802"/>
        <end position="931"/>
    </location>
</feature>
<keyword evidence="3" id="KW-0677">Repeat</keyword>
<dbReference type="Pfam" id="PF23559">
    <property type="entry name" value="WHD_DRP"/>
    <property type="match status" value="1"/>
</dbReference>
<keyword evidence="5" id="KW-0611">Plant defense</keyword>
<dbReference type="GO" id="GO:0043531">
    <property type="term" value="F:ADP binding"/>
    <property type="evidence" value="ECO:0007669"/>
    <property type="project" value="InterPro"/>
</dbReference>
<dbReference type="InterPro" id="IPR032675">
    <property type="entry name" value="LRR_dom_sf"/>
</dbReference>
<evidence type="ECO:0000313" key="14">
    <source>
        <dbReference type="Proteomes" id="UP001140206"/>
    </source>
</evidence>
<keyword evidence="14" id="KW-1185">Reference proteome</keyword>
<dbReference type="InterPro" id="IPR058922">
    <property type="entry name" value="WHD_DRP"/>
</dbReference>
<dbReference type="AlphaFoldDB" id="A0AAV8CSF7"/>
<keyword evidence="4" id="KW-0547">Nucleotide-binding</keyword>
<evidence type="ECO:0000259" key="8">
    <source>
        <dbReference type="Pfam" id="PF00931"/>
    </source>
</evidence>
<dbReference type="InterPro" id="IPR041118">
    <property type="entry name" value="Rx_N"/>
</dbReference>
<evidence type="ECO:0000259" key="12">
    <source>
        <dbReference type="Pfam" id="PF25019"/>
    </source>
</evidence>
<dbReference type="InterPro" id="IPR027417">
    <property type="entry name" value="P-loop_NTPase"/>
</dbReference>
<evidence type="ECO:0000256" key="4">
    <source>
        <dbReference type="ARBA" id="ARBA00022741"/>
    </source>
</evidence>
<feature type="coiled-coil region" evidence="7">
    <location>
        <begin position="64"/>
        <end position="94"/>
    </location>
</feature>
<protein>
    <submittedName>
        <fullName evidence="13">Disease resistance protein (CC-NBS-LRR class) family</fullName>
    </submittedName>
</protein>
<comment type="caution">
    <text evidence="13">The sequence shown here is derived from an EMBL/GenBank/DDBJ whole genome shotgun (WGS) entry which is preliminary data.</text>
</comment>
<evidence type="ECO:0000256" key="6">
    <source>
        <dbReference type="ARBA" id="ARBA00022840"/>
    </source>
</evidence>
<name>A0AAV8CSF7_9POAL</name>
<dbReference type="InterPro" id="IPR057135">
    <property type="entry name" value="At4g27190-like_LRR"/>
</dbReference>
<evidence type="ECO:0000256" key="1">
    <source>
        <dbReference type="ARBA" id="ARBA00008894"/>
    </source>
</evidence>
<dbReference type="Gene3D" id="3.40.50.300">
    <property type="entry name" value="P-loop containing nucleotide triphosphate hydrolases"/>
    <property type="match status" value="1"/>
</dbReference>
<dbReference type="Gene3D" id="3.80.10.10">
    <property type="entry name" value="Ribonuclease Inhibitor"/>
    <property type="match status" value="1"/>
</dbReference>
<evidence type="ECO:0000256" key="5">
    <source>
        <dbReference type="ARBA" id="ARBA00022821"/>
    </source>
</evidence>
<dbReference type="PANTHER" id="PTHR36766:SF40">
    <property type="entry name" value="DISEASE RESISTANCE PROTEIN RGA3"/>
    <property type="match status" value="1"/>
</dbReference>
<gene>
    <name evidence="13" type="ORF">LUZ62_067737</name>
</gene>